<evidence type="ECO:0000259" key="6">
    <source>
        <dbReference type="PROSITE" id="PS51721"/>
    </source>
</evidence>
<feature type="region of interest" description="Disordered" evidence="4">
    <location>
        <begin position="57"/>
        <end position="94"/>
    </location>
</feature>
<keyword evidence="3" id="KW-0479">Metal-binding</keyword>
<dbReference type="InterPro" id="IPR012340">
    <property type="entry name" value="NA-bd_OB-fold"/>
</dbReference>
<evidence type="ECO:0000256" key="4">
    <source>
        <dbReference type="SAM" id="MobiDB-lite"/>
    </source>
</evidence>
<dbReference type="InterPro" id="IPR010914">
    <property type="entry name" value="RsgA_GTPase_dom"/>
</dbReference>
<dbReference type="EMBL" id="CP036433">
    <property type="protein sequence ID" value="QDU97872.1"/>
    <property type="molecule type" value="Genomic_DNA"/>
</dbReference>
<keyword evidence="8" id="KW-1185">Reference proteome</keyword>
<evidence type="ECO:0000256" key="1">
    <source>
        <dbReference type="ARBA" id="ARBA00022741"/>
    </source>
</evidence>
<dbReference type="InterPro" id="IPR004881">
    <property type="entry name" value="Ribosome_biogen_GTPase_RsgA"/>
</dbReference>
<comment type="subunit">
    <text evidence="3">Monomer. Associates with 30S ribosomal subunit, binds 16S rRNA.</text>
</comment>
<dbReference type="InterPro" id="IPR030378">
    <property type="entry name" value="G_CP_dom"/>
</dbReference>
<gene>
    <name evidence="3 7" type="primary">rsgA</name>
    <name evidence="7" type="ORF">Pla8534_57290</name>
</gene>
<comment type="function">
    <text evidence="3">One of several proteins that assist in the late maturation steps of the functional core of the 30S ribosomal subunit. Helps release RbfA from mature subunits. May play a role in the assembly of ribosomal proteins into the subunit. Circularly permuted GTPase that catalyzes slow GTP hydrolysis, GTPase activity is stimulated by the 30S ribosomal subunit.</text>
</comment>
<dbReference type="Gene3D" id="3.40.50.300">
    <property type="entry name" value="P-loop containing nucleotide triphosphate hydrolases"/>
    <property type="match status" value="1"/>
</dbReference>
<dbReference type="GO" id="GO:0003924">
    <property type="term" value="F:GTPase activity"/>
    <property type="evidence" value="ECO:0007669"/>
    <property type="project" value="UniProtKB-UniRule"/>
</dbReference>
<accession>A0A518E1C0</accession>
<evidence type="ECO:0000313" key="8">
    <source>
        <dbReference type="Proteomes" id="UP000317648"/>
    </source>
</evidence>
<keyword evidence="3" id="KW-0862">Zinc</keyword>
<feature type="binding site" evidence="3">
    <location>
        <begin position="295"/>
        <end position="303"/>
    </location>
    <ligand>
        <name>GTP</name>
        <dbReference type="ChEBI" id="CHEBI:37565"/>
    </ligand>
</feature>
<feature type="domain" description="EngC GTPase" evidence="5">
    <location>
        <begin position="204"/>
        <end position="351"/>
    </location>
</feature>
<proteinExistence type="inferred from homology"/>
<keyword evidence="3" id="KW-0699">rRNA-binding</keyword>
<evidence type="ECO:0000313" key="7">
    <source>
        <dbReference type="EMBL" id="QDU97872.1"/>
    </source>
</evidence>
<dbReference type="Proteomes" id="UP000317648">
    <property type="component" value="Chromosome"/>
</dbReference>
<dbReference type="Gene3D" id="1.10.40.50">
    <property type="entry name" value="Probable gtpase engc, domain 3"/>
    <property type="match status" value="1"/>
</dbReference>
<feature type="compositionally biased region" description="Basic and acidic residues" evidence="4">
    <location>
        <begin position="57"/>
        <end position="87"/>
    </location>
</feature>
<organism evidence="7 8">
    <name type="scientific">Lignipirellula cremea</name>
    <dbReference type="NCBI Taxonomy" id="2528010"/>
    <lineage>
        <taxon>Bacteria</taxon>
        <taxon>Pseudomonadati</taxon>
        <taxon>Planctomycetota</taxon>
        <taxon>Planctomycetia</taxon>
        <taxon>Pirellulales</taxon>
        <taxon>Pirellulaceae</taxon>
        <taxon>Lignipirellula</taxon>
    </lineage>
</organism>
<name>A0A518E1C0_9BACT</name>
<comment type="similarity">
    <text evidence="3">Belongs to the TRAFAC class YlqF/YawG GTPase family. RsgA subfamily.</text>
</comment>
<dbReference type="CDD" id="cd01854">
    <property type="entry name" value="YjeQ_EngC"/>
    <property type="match status" value="1"/>
</dbReference>
<dbReference type="NCBIfam" id="TIGR00157">
    <property type="entry name" value="ribosome small subunit-dependent GTPase A"/>
    <property type="match status" value="1"/>
</dbReference>
<dbReference type="AlphaFoldDB" id="A0A518E1C0"/>
<keyword evidence="3" id="KW-0963">Cytoplasm</keyword>
<dbReference type="GO" id="GO:0042274">
    <property type="term" value="P:ribosomal small subunit biogenesis"/>
    <property type="evidence" value="ECO:0007669"/>
    <property type="project" value="UniProtKB-UniRule"/>
</dbReference>
<feature type="binding site" evidence="3">
    <location>
        <position position="382"/>
    </location>
    <ligand>
        <name>Zn(2+)</name>
        <dbReference type="ChEBI" id="CHEBI:29105"/>
    </ligand>
</feature>
<dbReference type="GO" id="GO:0019843">
    <property type="term" value="F:rRNA binding"/>
    <property type="evidence" value="ECO:0007669"/>
    <property type="project" value="UniProtKB-KW"/>
</dbReference>
<keyword evidence="3" id="KW-0690">Ribosome biogenesis</keyword>
<dbReference type="PANTHER" id="PTHR32120:SF11">
    <property type="entry name" value="SMALL RIBOSOMAL SUBUNIT BIOGENESIS GTPASE RSGA 1, MITOCHONDRIAL-RELATED"/>
    <property type="match status" value="1"/>
</dbReference>
<keyword evidence="3 7" id="KW-0378">Hydrolase</keyword>
<dbReference type="Gene3D" id="2.40.50.140">
    <property type="entry name" value="Nucleic acid-binding proteins"/>
    <property type="match status" value="1"/>
</dbReference>
<sequence>MLVQKDGAGQNVCYCRSRFFRPPAKRFAGPMLICSCLQAAQKTMAKKKKIRTEFRKKYGGRSRDGDLTRDYKAGGENADAQHSERISGKGSLTRHRTITGGQTEAEETAFAVELSVDEAQSKQGRVLSIHGLNSFVMSDDGIRYQCSTRGLLKSLNTDQRNVIAVGDRVSIRVVSEGEGVIDRIEPRRGVISRTSRGRQHVIVANVDQLLIITSAAEPGLKPNLVDRFLLTAEKSHIRPIICINKVDLIDPADLQPLIGVYSQMGYRVLLMSAATGVGVDRLRQLTAGKQSVVAGQSGVGKSSLLNSIESGLALRVQTVSQENQKGRHTTTAGKLIPLSMGGYVVDTPGIRQFELWDVIPQEVAGFYPDIRPFVSLCRFPDCTHTHEADCAVKHAVGDGRLDARRYESYRYLFEGEMV</sequence>
<keyword evidence="1 3" id="KW-0547">Nucleotide-binding</keyword>
<dbReference type="EC" id="3.6.1.-" evidence="3"/>
<evidence type="ECO:0000256" key="3">
    <source>
        <dbReference type="HAMAP-Rule" id="MF_01820"/>
    </source>
</evidence>
<dbReference type="InterPro" id="IPR027417">
    <property type="entry name" value="P-loop_NTPase"/>
</dbReference>
<protein>
    <recommendedName>
        <fullName evidence="3">Small ribosomal subunit biogenesis GTPase RsgA</fullName>
        <ecNumber evidence="3">3.6.1.-</ecNumber>
    </recommendedName>
</protein>
<dbReference type="GO" id="GO:0005737">
    <property type="term" value="C:cytoplasm"/>
    <property type="evidence" value="ECO:0007669"/>
    <property type="project" value="UniProtKB-SubCell"/>
</dbReference>
<comment type="cofactor">
    <cofactor evidence="3">
        <name>Zn(2+)</name>
        <dbReference type="ChEBI" id="CHEBI:29105"/>
    </cofactor>
    <text evidence="3">Binds 1 zinc ion per subunit.</text>
</comment>
<feature type="binding site" evidence="3">
    <location>
        <position position="377"/>
    </location>
    <ligand>
        <name>Zn(2+)</name>
        <dbReference type="ChEBI" id="CHEBI:29105"/>
    </ligand>
</feature>
<dbReference type="PROSITE" id="PS51721">
    <property type="entry name" value="G_CP"/>
    <property type="match status" value="1"/>
</dbReference>
<feature type="domain" description="CP-type G" evidence="6">
    <location>
        <begin position="194"/>
        <end position="353"/>
    </location>
</feature>
<evidence type="ECO:0000259" key="5">
    <source>
        <dbReference type="PROSITE" id="PS50936"/>
    </source>
</evidence>
<dbReference type="HAMAP" id="MF_01820">
    <property type="entry name" value="GTPase_RsgA"/>
    <property type="match status" value="1"/>
</dbReference>
<dbReference type="SUPFAM" id="SSF52540">
    <property type="entry name" value="P-loop containing nucleoside triphosphate hydrolases"/>
    <property type="match status" value="1"/>
</dbReference>
<comment type="subcellular location">
    <subcellularLocation>
        <location evidence="3">Cytoplasm</location>
    </subcellularLocation>
</comment>
<dbReference type="GO" id="GO:0005525">
    <property type="term" value="F:GTP binding"/>
    <property type="evidence" value="ECO:0007669"/>
    <property type="project" value="UniProtKB-UniRule"/>
</dbReference>
<feature type="binding site" evidence="3">
    <location>
        <position position="390"/>
    </location>
    <ligand>
        <name>Zn(2+)</name>
        <dbReference type="ChEBI" id="CHEBI:29105"/>
    </ligand>
</feature>
<dbReference type="KEGG" id="lcre:Pla8534_57290"/>
<keyword evidence="3" id="KW-0694">RNA-binding</keyword>
<dbReference type="PROSITE" id="PS50936">
    <property type="entry name" value="ENGC_GTPASE"/>
    <property type="match status" value="1"/>
</dbReference>
<dbReference type="GO" id="GO:0046872">
    <property type="term" value="F:metal ion binding"/>
    <property type="evidence" value="ECO:0007669"/>
    <property type="project" value="UniProtKB-KW"/>
</dbReference>
<feature type="binding site" evidence="3">
    <location>
        <begin position="244"/>
        <end position="247"/>
    </location>
    <ligand>
        <name>GTP</name>
        <dbReference type="ChEBI" id="CHEBI:37565"/>
    </ligand>
</feature>
<feature type="binding site" evidence="3">
    <location>
        <position position="384"/>
    </location>
    <ligand>
        <name>Zn(2+)</name>
        <dbReference type="ChEBI" id="CHEBI:29105"/>
    </ligand>
</feature>
<dbReference type="SUPFAM" id="SSF50249">
    <property type="entry name" value="Nucleic acid-binding proteins"/>
    <property type="match status" value="1"/>
</dbReference>
<evidence type="ECO:0000256" key="2">
    <source>
        <dbReference type="ARBA" id="ARBA00023134"/>
    </source>
</evidence>
<keyword evidence="2 3" id="KW-0342">GTP-binding</keyword>
<dbReference type="Pfam" id="PF03193">
    <property type="entry name" value="RsgA_GTPase"/>
    <property type="match status" value="1"/>
</dbReference>
<dbReference type="PANTHER" id="PTHR32120">
    <property type="entry name" value="SMALL RIBOSOMAL SUBUNIT BIOGENESIS GTPASE RSGA"/>
    <property type="match status" value="1"/>
</dbReference>
<reference evidence="7 8" key="1">
    <citation type="submission" date="2019-02" db="EMBL/GenBank/DDBJ databases">
        <title>Deep-cultivation of Planctomycetes and their phenomic and genomic characterization uncovers novel biology.</title>
        <authorList>
            <person name="Wiegand S."/>
            <person name="Jogler M."/>
            <person name="Boedeker C."/>
            <person name="Pinto D."/>
            <person name="Vollmers J."/>
            <person name="Rivas-Marin E."/>
            <person name="Kohn T."/>
            <person name="Peeters S.H."/>
            <person name="Heuer A."/>
            <person name="Rast P."/>
            <person name="Oberbeckmann S."/>
            <person name="Bunk B."/>
            <person name="Jeske O."/>
            <person name="Meyerdierks A."/>
            <person name="Storesund J.E."/>
            <person name="Kallscheuer N."/>
            <person name="Luecker S."/>
            <person name="Lage O.M."/>
            <person name="Pohl T."/>
            <person name="Merkel B.J."/>
            <person name="Hornburger P."/>
            <person name="Mueller R.-W."/>
            <person name="Bruemmer F."/>
            <person name="Labrenz M."/>
            <person name="Spormann A.M."/>
            <person name="Op den Camp H."/>
            <person name="Overmann J."/>
            <person name="Amann R."/>
            <person name="Jetten M.S.M."/>
            <person name="Mascher T."/>
            <person name="Medema M.H."/>
            <person name="Devos D.P."/>
            <person name="Kaster A.-K."/>
            <person name="Ovreas L."/>
            <person name="Rohde M."/>
            <person name="Galperin M.Y."/>
            <person name="Jogler C."/>
        </authorList>
    </citation>
    <scope>NUCLEOTIDE SEQUENCE [LARGE SCALE GENOMIC DNA]</scope>
    <source>
        <strain evidence="7 8">Pla85_3_4</strain>
    </source>
</reference>